<dbReference type="GO" id="GO:0099128">
    <property type="term" value="C:mitochondrial [2Fe-2S] assembly complex"/>
    <property type="evidence" value="ECO:0007669"/>
    <property type="project" value="UniProtKB-ARBA"/>
</dbReference>
<dbReference type="OrthoDB" id="448946at2759"/>
<comment type="similarity">
    <text evidence="3">Belongs to the acyl carrier protein (ACP) family.</text>
</comment>
<comment type="caution">
    <text evidence="16">The sequence shown here is derived from an EMBL/GenBank/DDBJ whole genome shotgun (WGS) entry which is preliminary data.</text>
</comment>
<dbReference type="InterPro" id="IPR036736">
    <property type="entry name" value="ACP-like_sf"/>
</dbReference>
<organism evidence="16 17">
    <name type="scientific">Mycoemilia scoparia</name>
    <dbReference type="NCBI Taxonomy" id="417184"/>
    <lineage>
        <taxon>Eukaryota</taxon>
        <taxon>Fungi</taxon>
        <taxon>Fungi incertae sedis</taxon>
        <taxon>Zoopagomycota</taxon>
        <taxon>Kickxellomycotina</taxon>
        <taxon>Kickxellomycetes</taxon>
        <taxon>Kickxellales</taxon>
        <taxon>Kickxellaceae</taxon>
        <taxon>Mycoemilia</taxon>
    </lineage>
</organism>
<keyword evidence="11" id="KW-0443">Lipid metabolism</keyword>
<evidence type="ECO:0000256" key="14">
    <source>
        <dbReference type="RuleBase" id="RU000722"/>
    </source>
</evidence>
<comment type="pathway">
    <text evidence="2">Lipid metabolism; fatty acid biosynthesis.</text>
</comment>
<dbReference type="FunFam" id="1.10.1200.10:FF:000003">
    <property type="entry name" value="Acyl carrier protein"/>
    <property type="match status" value="1"/>
</dbReference>
<keyword evidence="8" id="KW-0276">Fatty acid metabolism</keyword>
<dbReference type="AlphaFoldDB" id="A0A9W7ZY15"/>
<dbReference type="GO" id="GO:0000036">
    <property type="term" value="F:acyl carrier activity"/>
    <property type="evidence" value="ECO:0007669"/>
    <property type="project" value="TreeGrafter"/>
</dbReference>
<dbReference type="SUPFAM" id="SSF47336">
    <property type="entry name" value="ACP-like"/>
    <property type="match status" value="1"/>
</dbReference>
<evidence type="ECO:0000256" key="6">
    <source>
        <dbReference type="ARBA" id="ARBA00022516"/>
    </source>
</evidence>
<keyword evidence="6 14" id="KW-0444">Lipid biosynthesis</keyword>
<name>A0A9W7ZY15_9FUNG</name>
<evidence type="ECO:0000256" key="5">
    <source>
        <dbReference type="ARBA" id="ARBA00022450"/>
    </source>
</evidence>
<dbReference type="PROSITE" id="PS50075">
    <property type="entry name" value="CARRIER"/>
    <property type="match status" value="1"/>
</dbReference>
<keyword evidence="7" id="KW-0597">Phosphoprotein</keyword>
<dbReference type="PANTHER" id="PTHR20863:SF28">
    <property type="entry name" value="ACYL CARRIER PROTEIN, MITOCHONDRIAL"/>
    <property type="match status" value="1"/>
</dbReference>
<keyword evidence="9" id="KW-0809">Transit peptide</keyword>
<evidence type="ECO:0000256" key="1">
    <source>
        <dbReference type="ARBA" id="ARBA00004173"/>
    </source>
</evidence>
<keyword evidence="12" id="KW-0496">Mitochondrion</keyword>
<keyword evidence="5 14" id="KW-0596">Phosphopantetheine</keyword>
<evidence type="ECO:0000256" key="7">
    <source>
        <dbReference type="ARBA" id="ARBA00022553"/>
    </source>
</evidence>
<keyword evidence="17" id="KW-1185">Reference proteome</keyword>
<evidence type="ECO:0000256" key="12">
    <source>
        <dbReference type="ARBA" id="ARBA00023128"/>
    </source>
</evidence>
<evidence type="ECO:0000256" key="4">
    <source>
        <dbReference type="ARBA" id="ARBA00022448"/>
    </source>
</evidence>
<comment type="function">
    <text evidence="14">Carrier of the growing fatty acid chain in fatty acid biosynthesis.</text>
</comment>
<dbReference type="EMBL" id="JANBPU010000034">
    <property type="protein sequence ID" value="KAJ1918991.1"/>
    <property type="molecule type" value="Genomic_DNA"/>
</dbReference>
<gene>
    <name evidence="16" type="primary">ACP2</name>
    <name evidence="16" type="ORF">H4219_002249</name>
</gene>
<dbReference type="InterPro" id="IPR009081">
    <property type="entry name" value="PP-bd_ACP"/>
</dbReference>
<dbReference type="NCBIfam" id="TIGR00517">
    <property type="entry name" value="acyl_carrier"/>
    <property type="match status" value="1"/>
</dbReference>
<dbReference type="NCBIfam" id="NF002148">
    <property type="entry name" value="PRK00982.1-2"/>
    <property type="match status" value="1"/>
</dbReference>
<proteinExistence type="inferred from homology"/>
<dbReference type="Pfam" id="PF00550">
    <property type="entry name" value="PP-binding"/>
    <property type="match status" value="1"/>
</dbReference>
<sequence>MNRFLSIRPAVRTLLNPLSASIQRASANGSRMAPAFAARFYSAGGSLSHEDIERRILTLLKDFDKVKKENLSASADFQKDLKLDSLDAVEVVMAIEEEFSVEIPDEEADKITTVAKAVEYISHAEGAH</sequence>
<evidence type="ECO:0000256" key="2">
    <source>
        <dbReference type="ARBA" id="ARBA00005194"/>
    </source>
</evidence>
<evidence type="ECO:0000313" key="16">
    <source>
        <dbReference type="EMBL" id="KAJ1918991.1"/>
    </source>
</evidence>
<evidence type="ECO:0000259" key="15">
    <source>
        <dbReference type="PROSITE" id="PS50075"/>
    </source>
</evidence>
<keyword evidence="10" id="KW-0249">Electron transport</keyword>
<dbReference type="GO" id="GO:0000035">
    <property type="term" value="F:acyl binding"/>
    <property type="evidence" value="ECO:0007669"/>
    <property type="project" value="TreeGrafter"/>
</dbReference>
<dbReference type="InterPro" id="IPR003231">
    <property type="entry name" value="ACP"/>
</dbReference>
<feature type="domain" description="Carrier" evidence="15">
    <location>
        <begin position="50"/>
        <end position="125"/>
    </location>
</feature>
<dbReference type="HAMAP" id="MF_01217">
    <property type="entry name" value="Acyl_carrier"/>
    <property type="match status" value="1"/>
</dbReference>
<evidence type="ECO:0000256" key="3">
    <source>
        <dbReference type="ARBA" id="ARBA00010930"/>
    </source>
</evidence>
<evidence type="ECO:0000256" key="10">
    <source>
        <dbReference type="ARBA" id="ARBA00022982"/>
    </source>
</evidence>
<evidence type="ECO:0000256" key="9">
    <source>
        <dbReference type="ARBA" id="ARBA00022946"/>
    </source>
</evidence>
<dbReference type="Gene3D" id="1.10.1200.10">
    <property type="entry name" value="ACP-like"/>
    <property type="match status" value="1"/>
</dbReference>
<evidence type="ECO:0000256" key="11">
    <source>
        <dbReference type="ARBA" id="ARBA00023098"/>
    </source>
</evidence>
<reference evidence="16" key="1">
    <citation type="submission" date="2022-07" db="EMBL/GenBank/DDBJ databases">
        <title>Phylogenomic reconstructions and comparative analyses of Kickxellomycotina fungi.</title>
        <authorList>
            <person name="Reynolds N.K."/>
            <person name="Stajich J.E."/>
            <person name="Barry K."/>
            <person name="Grigoriev I.V."/>
            <person name="Crous P."/>
            <person name="Smith M.E."/>
        </authorList>
    </citation>
    <scope>NUCLEOTIDE SEQUENCE</scope>
    <source>
        <strain evidence="16">NBRC 100468</strain>
    </source>
</reference>
<dbReference type="PANTHER" id="PTHR20863">
    <property type="entry name" value="ACYL CARRIER PROTEIN"/>
    <property type="match status" value="1"/>
</dbReference>
<evidence type="ECO:0000313" key="17">
    <source>
        <dbReference type="Proteomes" id="UP001150538"/>
    </source>
</evidence>
<keyword evidence="4" id="KW-0813">Transport</keyword>
<dbReference type="Proteomes" id="UP001150538">
    <property type="component" value="Unassembled WGS sequence"/>
</dbReference>
<accession>A0A9W7ZY15</accession>
<evidence type="ECO:0000256" key="8">
    <source>
        <dbReference type="ARBA" id="ARBA00022832"/>
    </source>
</evidence>
<protein>
    <recommendedName>
        <fullName evidence="14">Acyl carrier protein</fullName>
    </recommendedName>
</protein>
<comment type="subcellular location">
    <subcellularLocation>
        <location evidence="1">Mitochondrion</location>
    </subcellularLocation>
</comment>
<evidence type="ECO:0000256" key="13">
    <source>
        <dbReference type="ARBA" id="ARBA00023160"/>
    </source>
</evidence>
<keyword evidence="13 14" id="KW-0275">Fatty acid biosynthesis</keyword>